<dbReference type="Proteomes" id="UP000178606">
    <property type="component" value="Unassembled WGS sequence"/>
</dbReference>
<keyword evidence="9" id="KW-0786">Thiamine pyrophosphate</keyword>
<evidence type="ECO:0000256" key="7">
    <source>
        <dbReference type="ARBA" id="ARBA00023004"/>
    </source>
</evidence>
<dbReference type="GO" id="GO:0051536">
    <property type="term" value="F:iron-sulfur cluster binding"/>
    <property type="evidence" value="ECO:0007669"/>
    <property type="project" value="UniProtKB-KW"/>
</dbReference>
<dbReference type="SUPFAM" id="SSF52518">
    <property type="entry name" value="Thiamin diphosphate-binding fold (THDP-binding)"/>
    <property type="match status" value="1"/>
</dbReference>
<evidence type="ECO:0000256" key="9">
    <source>
        <dbReference type="ARBA" id="ARBA00023052"/>
    </source>
</evidence>
<dbReference type="NCBIfam" id="NF008820">
    <property type="entry name" value="PRK11866.1"/>
    <property type="match status" value="1"/>
</dbReference>
<gene>
    <name evidence="12" type="ORF">A3F84_23930</name>
</gene>
<dbReference type="InterPro" id="IPR029061">
    <property type="entry name" value="THDP-binding"/>
</dbReference>
<evidence type="ECO:0000259" key="10">
    <source>
        <dbReference type="Pfam" id="PF02775"/>
    </source>
</evidence>
<dbReference type="InterPro" id="IPR011896">
    <property type="entry name" value="OFOB"/>
</dbReference>
<comment type="cofactor">
    <cofactor evidence="1">
        <name>Mg(2+)</name>
        <dbReference type="ChEBI" id="CHEBI:18420"/>
    </cofactor>
</comment>
<evidence type="ECO:0000259" key="11">
    <source>
        <dbReference type="Pfam" id="PF12367"/>
    </source>
</evidence>
<comment type="caution">
    <text evidence="12">The sequence shown here is derived from an EMBL/GenBank/DDBJ whole genome shotgun (WGS) entry which is preliminary data.</text>
</comment>
<keyword evidence="4" id="KW-0479">Metal-binding</keyword>
<feature type="domain" description="Pyruvate ferredoxin oxidoreductase beta subunit C-terminal" evidence="11">
    <location>
        <begin position="206"/>
        <end position="269"/>
    </location>
</feature>
<dbReference type="EMBL" id="MFKF01000349">
    <property type="protein sequence ID" value="OGG46005.1"/>
    <property type="molecule type" value="Genomic_DNA"/>
</dbReference>
<dbReference type="InterPro" id="IPR032686">
    <property type="entry name" value="PFO_beta_C"/>
</dbReference>
<comment type="cofactor">
    <cofactor evidence="2">
        <name>thiamine diphosphate</name>
        <dbReference type="ChEBI" id="CHEBI:58937"/>
    </cofactor>
</comment>
<keyword evidence="8" id="KW-0411">Iron-sulfur</keyword>
<organism evidence="12 13">
    <name type="scientific">Handelsmanbacteria sp. (strain RIFCSPLOWO2_12_FULL_64_10)</name>
    <dbReference type="NCBI Taxonomy" id="1817868"/>
    <lineage>
        <taxon>Bacteria</taxon>
        <taxon>Candidatus Handelsmaniibacteriota</taxon>
    </lineage>
</organism>
<dbReference type="GO" id="GO:0045333">
    <property type="term" value="P:cellular respiration"/>
    <property type="evidence" value="ECO:0007669"/>
    <property type="project" value="UniProtKB-ARBA"/>
</dbReference>
<dbReference type="GO" id="GO:0016625">
    <property type="term" value="F:oxidoreductase activity, acting on the aldehyde or oxo group of donors, iron-sulfur protein as acceptor"/>
    <property type="evidence" value="ECO:0007669"/>
    <property type="project" value="UniProtKB-ARBA"/>
</dbReference>
<evidence type="ECO:0000313" key="12">
    <source>
        <dbReference type="EMBL" id="OGG46005.1"/>
    </source>
</evidence>
<dbReference type="GO" id="GO:0046872">
    <property type="term" value="F:metal ion binding"/>
    <property type="evidence" value="ECO:0007669"/>
    <property type="project" value="UniProtKB-KW"/>
</dbReference>
<reference evidence="12 13" key="1">
    <citation type="journal article" date="2016" name="Nat. Commun.">
        <title>Thousands of microbial genomes shed light on interconnected biogeochemical processes in an aquifer system.</title>
        <authorList>
            <person name="Anantharaman K."/>
            <person name="Brown C.T."/>
            <person name="Hug L.A."/>
            <person name="Sharon I."/>
            <person name="Castelle C.J."/>
            <person name="Probst A.J."/>
            <person name="Thomas B.C."/>
            <person name="Singh A."/>
            <person name="Wilkins M.J."/>
            <person name="Karaoz U."/>
            <person name="Brodie E.L."/>
            <person name="Williams K.H."/>
            <person name="Hubbard S.S."/>
            <person name="Banfield J.F."/>
        </authorList>
    </citation>
    <scope>NUCLEOTIDE SEQUENCE [LARGE SCALE GENOMIC DNA]</scope>
    <source>
        <strain evidence="13">RIFCSPLOWO2_12_FULL_64_10</strain>
    </source>
</reference>
<dbReference type="AlphaFoldDB" id="A0A1F6CA20"/>
<dbReference type="PANTHER" id="PTHR48084:SF4">
    <property type="entry name" value="2-OXOGLUTARATE OXIDOREDUCTASE SUBUNIT KORB"/>
    <property type="match status" value="1"/>
</dbReference>
<evidence type="ECO:0000256" key="4">
    <source>
        <dbReference type="ARBA" id="ARBA00022723"/>
    </source>
</evidence>
<dbReference type="InterPro" id="IPR051457">
    <property type="entry name" value="2-oxoacid:Fd_oxidoreductase"/>
</dbReference>
<dbReference type="PANTHER" id="PTHR48084">
    <property type="entry name" value="2-OXOGLUTARATE OXIDOREDUCTASE SUBUNIT KORB-RELATED"/>
    <property type="match status" value="1"/>
</dbReference>
<comment type="cofactor">
    <cofactor evidence="3">
        <name>[4Fe-4S] cluster</name>
        <dbReference type="ChEBI" id="CHEBI:49883"/>
    </cofactor>
</comment>
<dbReference type="Pfam" id="PF12367">
    <property type="entry name" value="PFO_beta_C"/>
    <property type="match status" value="1"/>
</dbReference>
<dbReference type="Pfam" id="PF02775">
    <property type="entry name" value="TPP_enzyme_C"/>
    <property type="match status" value="1"/>
</dbReference>
<dbReference type="InterPro" id="IPR011766">
    <property type="entry name" value="TPP_enzyme_TPP-bd"/>
</dbReference>
<proteinExistence type="predicted"/>
<keyword evidence="5" id="KW-0460">Magnesium</keyword>
<evidence type="ECO:0000256" key="8">
    <source>
        <dbReference type="ARBA" id="ARBA00023014"/>
    </source>
</evidence>
<feature type="domain" description="Thiamine pyrophosphate enzyme TPP-binding" evidence="10">
    <location>
        <begin position="56"/>
        <end position="202"/>
    </location>
</feature>
<evidence type="ECO:0000313" key="13">
    <source>
        <dbReference type="Proteomes" id="UP000178606"/>
    </source>
</evidence>
<name>A0A1F6CA20_HANXR</name>
<keyword evidence="7" id="KW-0408">Iron</keyword>
<evidence type="ECO:0000256" key="3">
    <source>
        <dbReference type="ARBA" id="ARBA00001966"/>
    </source>
</evidence>
<dbReference type="Gene3D" id="3.40.50.970">
    <property type="match status" value="1"/>
</dbReference>
<dbReference type="CDD" id="cd03375">
    <property type="entry name" value="TPP_OGFOR"/>
    <property type="match status" value="1"/>
</dbReference>
<evidence type="ECO:0000256" key="6">
    <source>
        <dbReference type="ARBA" id="ARBA00023002"/>
    </source>
</evidence>
<keyword evidence="6" id="KW-0560">Oxidoreductase</keyword>
<protein>
    <submittedName>
        <fullName evidence="12">2-oxoacid ferredoxin oxidoreductase</fullName>
    </submittedName>
</protein>
<dbReference type="NCBIfam" id="TIGR02177">
    <property type="entry name" value="PorB_KorB"/>
    <property type="match status" value="1"/>
</dbReference>
<accession>A0A1F6CA20</accession>
<evidence type="ECO:0000256" key="5">
    <source>
        <dbReference type="ARBA" id="ARBA00022842"/>
    </source>
</evidence>
<dbReference type="GO" id="GO:0030976">
    <property type="term" value="F:thiamine pyrophosphate binding"/>
    <property type="evidence" value="ECO:0007669"/>
    <property type="project" value="InterPro"/>
</dbReference>
<evidence type="ECO:0000256" key="1">
    <source>
        <dbReference type="ARBA" id="ARBA00001946"/>
    </source>
</evidence>
<sequence>MAAEKLENLTLDTYEGLVDPDWCPGCGDFGVLKSLKMALIELGIRPHEVLVVSGIGCSSNLPGFIHAYGVHSLHGRALPVATGAKLANHNLHVVVTGGDGDGYGIGMCHFIHAMRRNLNLTYIVMNNQIYGLTTGQASPTTMKEMRTLTTPRGNVELPINPMALGISAGATYVARGFSGDPAQLTRLFAGGIAHRGFALIDVFSPCVTFNKVNTYPWFKERVYKLEDEAGYDPADVTAAIERSHEWGERIPVGLFYKDEQPIYEDSEPAFRNGPLVDQPLGMDRALFDELMAELV</sequence>
<evidence type="ECO:0000256" key="2">
    <source>
        <dbReference type="ARBA" id="ARBA00001964"/>
    </source>
</evidence>